<proteinExistence type="predicted"/>
<keyword evidence="2" id="KW-0862">Zinc</keyword>
<evidence type="ECO:0000256" key="7">
    <source>
        <dbReference type="SAM" id="MobiDB-lite"/>
    </source>
</evidence>
<dbReference type="GO" id="GO:0000978">
    <property type="term" value="F:RNA polymerase II cis-regulatory region sequence-specific DNA binding"/>
    <property type="evidence" value="ECO:0007669"/>
    <property type="project" value="TreeGrafter"/>
</dbReference>
<evidence type="ECO:0000313" key="9">
    <source>
        <dbReference type="EMBL" id="RKU39808.1"/>
    </source>
</evidence>
<keyword evidence="6" id="KW-0539">Nucleus</keyword>
<dbReference type="Gene3D" id="4.10.240.10">
    <property type="entry name" value="Zn(2)-C6 fungal-type DNA-binding domain"/>
    <property type="match status" value="1"/>
</dbReference>
<dbReference type="GO" id="GO:0006351">
    <property type="term" value="P:DNA-templated transcription"/>
    <property type="evidence" value="ECO:0007669"/>
    <property type="project" value="InterPro"/>
</dbReference>
<dbReference type="PROSITE" id="PS50048">
    <property type="entry name" value="ZN2_CY6_FUNGAL_2"/>
    <property type="match status" value="1"/>
</dbReference>
<sequence>MDDAASRKRPRPVVSCLRCRDKKLKCDRASPCQNCVKASTADTCTYSQNGKTSANNKRGPSQLTPVADNAPFNSLEDLQHRMARVEELLGVAQAHQVQTTSRTEGSTPTTPLPFLGTVVAKGSRSHYHGQNGRVTLLNQFLEVKEFLNTISKDEQLQASAKKVKFLQDKWQTRTGPHEAIQDSDFSLALLKLRERLPPKAHCDRLVSIYFQFFERTMRVLHGPTFKRQYEELWLNDDPDICSSSSIIVQLTVVMTMAYHMDDAVHETDIEAHVSYLKGEAIDLIQAWLDGLGGKERTELSTLQVEILLLLSRSLRYLHPGKLWSLTGALVRTAMVMGLHMDPTGIAGITPYQTEMRRRLWATVLEIDLQASMTAGMPVVNPELDHHDLVPANLDDADFDDSSTKLPGPRPLNTLTDSLYQVQLAASLPQRLKAFSLSQRPVSNPQEAVELGQEVEECLTRKPSVLSLHHDNEAPRDEGALLHLVLLDLYIRRPILCLYKPLLLADQQDHTPVNEIQKHSLGSSVVILTYQHFYTTQAPGALTGDSLARQDFFYRCCKTDLLWAALTICQHIKLLHHAATSDRSLDRSLERELGHDESSLVRLVESTIQHLIGRIGRKGSDVKDIVFLSLALKWVQLTDSTPRTADILRQDIRGRLAACLQQLLQPLDADKHPSSSYQVRQQQRPHAVPPPAKRIKTSATSLSNFNDQTPPFSNTLTPESSSDLPFPMDLLEDTEQWFGELPDLTAEFTTFQGDMTNGNMNMFNFDAMRDWNGELM</sequence>
<accession>A0A420XWG1</accession>
<keyword evidence="10" id="KW-1185">Reference proteome</keyword>
<organism evidence="9 10">
    <name type="scientific">Coniochaeta pulveracea</name>
    <dbReference type="NCBI Taxonomy" id="177199"/>
    <lineage>
        <taxon>Eukaryota</taxon>
        <taxon>Fungi</taxon>
        <taxon>Dikarya</taxon>
        <taxon>Ascomycota</taxon>
        <taxon>Pezizomycotina</taxon>
        <taxon>Sordariomycetes</taxon>
        <taxon>Sordariomycetidae</taxon>
        <taxon>Coniochaetales</taxon>
        <taxon>Coniochaetaceae</taxon>
        <taxon>Coniochaeta</taxon>
    </lineage>
</organism>
<evidence type="ECO:0000256" key="3">
    <source>
        <dbReference type="ARBA" id="ARBA00023015"/>
    </source>
</evidence>
<evidence type="ECO:0000259" key="8">
    <source>
        <dbReference type="PROSITE" id="PS50048"/>
    </source>
</evidence>
<dbReference type="CDD" id="cd00067">
    <property type="entry name" value="GAL4"/>
    <property type="match status" value="1"/>
</dbReference>
<evidence type="ECO:0000256" key="2">
    <source>
        <dbReference type="ARBA" id="ARBA00022833"/>
    </source>
</evidence>
<gene>
    <name evidence="9" type="ORF">DL546_000529</name>
</gene>
<dbReference type="InterPro" id="IPR001138">
    <property type="entry name" value="Zn2Cys6_DnaBD"/>
</dbReference>
<keyword evidence="1" id="KW-0479">Metal-binding</keyword>
<evidence type="ECO:0000256" key="4">
    <source>
        <dbReference type="ARBA" id="ARBA00023125"/>
    </source>
</evidence>
<keyword evidence="4" id="KW-0238">DNA-binding</keyword>
<dbReference type="GO" id="GO:0008270">
    <property type="term" value="F:zinc ion binding"/>
    <property type="evidence" value="ECO:0007669"/>
    <property type="project" value="InterPro"/>
</dbReference>
<reference evidence="9 10" key="1">
    <citation type="submission" date="2018-08" db="EMBL/GenBank/DDBJ databases">
        <title>Draft genome of the lignicolous fungus Coniochaeta pulveracea.</title>
        <authorList>
            <person name="Borstlap C.J."/>
            <person name="De Witt R.N."/>
            <person name="Botha A."/>
            <person name="Volschenk H."/>
        </authorList>
    </citation>
    <scope>NUCLEOTIDE SEQUENCE [LARGE SCALE GENOMIC DNA]</scope>
    <source>
        <strain evidence="9 10">CAB683</strain>
    </source>
</reference>
<dbReference type="Proteomes" id="UP000275385">
    <property type="component" value="Unassembled WGS sequence"/>
</dbReference>
<dbReference type="PROSITE" id="PS00463">
    <property type="entry name" value="ZN2_CY6_FUNGAL_1"/>
    <property type="match status" value="1"/>
</dbReference>
<evidence type="ECO:0000256" key="6">
    <source>
        <dbReference type="ARBA" id="ARBA00023242"/>
    </source>
</evidence>
<evidence type="ECO:0000256" key="1">
    <source>
        <dbReference type="ARBA" id="ARBA00022723"/>
    </source>
</evidence>
<keyword evidence="5" id="KW-0804">Transcription</keyword>
<dbReference type="PANTHER" id="PTHR31944">
    <property type="entry name" value="HEME-RESPONSIVE ZINC FINGER TRANSCRIPTION FACTOR HAP1"/>
    <property type="match status" value="1"/>
</dbReference>
<dbReference type="CDD" id="cd12148">
    <property type="entry name" value="fungal_TF_MHR"/>
    <property type="match status" value="1"/>
</dbReference>
<dbReference type="EMBL" id="QVQW01000144">
    <property type="protein sequence ID" value="RKU39808.1"/>
    <property type="molecule type" value="Genomic_DNA"/>
</dbReference>
<dbReference type="GO" id="GO:0005634">
    <property type="term" value="C:nucleus"/>
    <property type="evidence" value="ECO:0007669"/>
    <property type="project" value="TreeGrafter"/>
</dbReference>
<dbReference type="InterPro" id="IPR036864">
    <property type="entry name" value="Zn2-C6_fun-type_DNA-bd_sf"/>
</dbReference>
<dbReference type="PANTHER" id="PTHR31944:SF131">
    <property type="entry name" value="HEME-RESPONSIVE ZINC FINGER TRANSCRIPTION FACTOR HAP1"/>
    <property type="match status" value="1"/>
</dbReference>
<dbReference type="STRING" id="177199.A0A420XWG1"/>
<dbReference type="SMART" id="SM00906">
    <property type="entry name" value="Fungal_trans"/>
    <property type="match status" value="1"/>
</dbReference>
<dbReference type="InterPro" id="IPR007219">
    <property type="entry name" value="XnlR_reg_dom"/>
</dbReference>
<evidence type="ECO:0000313" key="10">
    <source>
        <dbReference type="Proteomes" id="UP000275385"/>
    </source>
</evidence>
<feature type="region of interest" description="Disordered" evidence="7">
    <location>
        <begin position="701"/>
        <end position="720"/>
    </location>
</feature>
<dbReference type="InterPro" id="IPR051430">
    <property type="entry name" value="Fungal_TF_Env_Response"/>
</dbReference>
<dbReference type="AlphaFoldDB" id="A0A420XWG1"/>
<protein>
    <recommendedName>
        <fullName evidence="8">Zn(2)-C6 fungal-type domain-containing protein</fullName>
    </recommendedName>
</protein>
<dbReference type="SMART" id="SM00066">
    <property type="entry name" value="GAL4"/>
    <property type="match status" value="1"/>
</dbReference>
<feature type="domain" description="Zn(2)-C6 fungal-type" evidence="8">
    <location>
        <begin position="15"/>
        <end position="46"/>
    </location>
</feature>
<comment type="caution">
    <text evidence="9">The sequence shown here is derived from an EMBL/GenBank/DDBJ whole genome shotgun (WGS) entry which is preliminary data.</text>
</comment>
<keyword evidence="3" id="KW-0805">Transcription regulation</keyword>
<dbReference type="OrthoDB" id="5414787at2759"/>
<evidence type="ECO:0000256" key="5">
    <source>
        <dbReference type="ARBA" id="ARBA00023163"/>
    </source>
</evidence>
<name>A0A420XWG1_9PEZI</name>
<dbReference type="GO" id="GO:0001228">
    <property type="term" value="F:DNA-binding transcription activator activity, RNA polymerase II-specific"/>
    <property type="evidence" value="ECO:0007669"/>
    <property type="project" value="TreeGrafter"/>
</dbReference>
<dbReference type="Pfam" id="PF00172">
    <property type="entry name" value="Zn_clus"/>
    <property type="match status" value="1"/>
</dbReference>
<dbReference type="SUPFAM" id="SSF57701">
    <property type="entry name" value="Zn2/Cys6 DNA-binding domain"/>
    <property type="match status" value="1"/>
</dbReference>
<dbReference type="Pfam" id="PF04082">
    <property type="entry name" value="Fungal_trans"/>
    <property type="match status" value="1"/>
</dbReference>